<gene>
    <name evidence="7" type="ORF">GCM10009533_51520</name>
</gene>
<dbReference type="PANTHER" id="PTHR24289">
    <property type="entry name" value="STEROID 17-ALPHA-HYDROXYLASE/17,20 LYASE"/>
    <property type="match status" value="1"/>
</dbReference>
<evidence type="ECO:0000256" key="4">
    <source>
        <dbReference type="ARBA" id="ARBA00023002"/>
    </source>
</evidence>
<sequence length="431" mass="48834">MLGTRTVRPPGPKGRWLVGNTLDYDRDRMAFLVRCRQEYGDVFSFDERTIVVLDPGLVHDLLTRTNDDFHSESVPLATRIDPERAAADAQAWMTARRKGWHGLNRAVAQAHAGRLRLLFEQTLAETRGETVDVLPVMERFAGLATADFCLGADADGMAEILTENVRAIEPLGGSSQLFPAWWPSRHIRRFLRAREGTLNAVTERIHRRRDKPPADHPQDLLDVLLAAGEPELTEQQVQLLLRGIMLAAFGVPATALTWLVWTLASRPDLHRRVAEEAAAWPGEEAPPLSALPQTEAVVKEVLRLWPPTWLIGRTARRGTTLGEWQLRPDDHVMFSPYLMHRDPRWWTDPDELTPDRWLDPARTPKRHTYIPFGAGPRVCVGTQLGMIQLCLAAHWLTRNHEIRPTTETCAPKFHDLLLPQGFRARFTPRTP</sequence>
<evidence type="ECO:0000256" key="6">
    <source>
        <dbReference type="RuleBase" id="RU000461"/>
    </source>
</evidence>
<dbReference type="EMBL" id="BAAAGS010000041">
    <property type="protein sequence ID" value="GAA0546364.1"/>
    <property type="molecule type" value="Genomic_DNA"/>
</dbReference>
<name>A0ABP3NJK3_SACER</name>
<dbReference type="SUPFAM" id="SSF48264">
    <property type="entry name" value="Cytochrome P450"/>
    <property type="match status" value="1"/>
</dbReference>
<dbReference type="Proteomes" id="UP001500729">
    <property type="component" value="Unassembled WGS sequence"/>
</dbReference>
<evidence type="ECO:0000256" key="2">
    <source>
        <dbReference type="ARBA" id="ARBA00022617"/>
    </source>
</evidence>
<dbReference type="PRINTS" id="PR00385">
    <property type="entry name" value="P450"/>
</dbReference>
<evidence type="ECO:0000313" key="7">
    <source>
        <dbReference type="EMBL" id="GAA0546364.1"/>
    </source>
</evidence>
<reference evidence="8" key="1">
    <citation type="journal article" date="2019" name="Int. J. Syst. Evol. Microbiol.">
        <title>The Global Catalogue of Microorganisms (GCM) 10K type strain sequencing project: providing services to taxonomists for standard genome sequencing and annotation.</title>
        <authorList>
            <consortium name="The Broad Institute Genomics Platform"/>
            <consortium name="The Broad Institute Genome Sequencing Center for Infectious Disease"/>
            <person name="Wu L."/>
            <person name="Ma J."/>
        </authorList>
    </citation>
    <scope>NUCLEOTIDE SEQUENCE [LARGE SCALE GENOMIC DNA]</scope>
    <source>
        <strain evidence="8">JCM 10303</strain>
    </source>
</reference>
<proteinExistence type="inferred from homology"/>
<dbReference type="InterPro" id="IPR001128">
    <property type="entry name" value="Cyt_P450"/>
</dbReference>
<keyword evidence="4 6" id="KW-0560">Oxidoreductase</keyword>
<accession>A0ABP3NJK3</accession>
<keyword evidence="8" id="KW-1185">Reference proteome</keyword>
<dbReference type="Gene3D" id="1.10.630.10">
    <property type="entry name" value="Cytochrome P450"/>
    <property type="match status" value="1"/>
</dbReference>
<keyword evidence="3 6" id="KW-0479">Metal-binding</keyword>
<dbReference type="InterPro" id="IPR002403">
    <property type="entry name" value="Cyt_P450_E_grp-IV"/>
</dbReference>
<evidence type="ECO:0000256" key="1">
    <source>
        <dbReference type="ARBA" id="ARBA00010617"/>
    </source>
</evidence>
<evidence type="ECO:0000256" key="5">
    <source>
        <dbReference type="ARBA" id="ARBA00023004"/>
    </source>
</evidence>
<dbReference type="PRINTS" id="PR00465">
    <property type="entry name" value="EP450IV"/>
</dbReference>
<comment type="similarity">
    <text evidence="1 6">Belongs to the cytochrome P450 family.</text>
</comment>
<dbReference type="RefSeq" id="WP_009947793.1">
    <property type="nucleotide sequence ID" value="NZ_BAAAGS010000041.1"/>
</dbReference>
<dbReference type="Pfam" id="PF00067">
    <property type="entry name" value="p450"/>
    <property type="match status" value="1"/>
</dbReference>
<dbReference type="InterPro" id="IPR017972">
    <property type="entry name" value="Cyt_P450_CS"/>
</dbReference>
<keyword evidence="2 6" id="KW-0349">Heme</keyword>
<comment type="caution">
    <text evidence="7">The sequence shown here is derived from an EMBL/GenBank/DDBJ whole genome shotgun (WGS) entry which is preliminary data.</text>
</comment>
<evidence type="ECO:0000256" key="3">
    <source>
        <dbReference type="ARBA" id="ARBA00022723"/>
    </source>
</evidence>
<organism evidence="7 8">
    <name type="scientific">Saccharopolyspora erythraea</name>
    <name type="common">Streptomyces erythraeus</name>
    <dbReference type="NCBI Taxonomy" id="1836"/>
    <lineage>
        <taxon>Bacteria</taxon>
        <taxon>Bacillati</taxon>
        <taxon>Actinomycetota</taxon>
        <taxon>Actinomycetes</taxon>
        <taxon>Pseudonocardiales</taxon>
        <taxon>Pseudonocardiaceae</taxon>
        <taxon>Saccharopolyspora</taxon>
    </lineage>
</organism>
<dbReference type="PROSITE" id="PS00086">
    <property type="entry name" value="CYTOCHROME_P450"/>
    <property type="match status" value="1"/>
</dbReference>
<keyword evidence="5 6" id="KW-0408">Iron</keyword>
<dbReference type="InterPro" id="IPR036396">
    <property type="entry name" value="Cyt_P450_sf"/>
</dbReference>
<dbReference type="CDD" id="cd00302">
    <property type="entry name" value="cytochrome_P450"/>
    <property type="match status" value="1"/>
</dbReference>
<evidence type="ECO:0000313" key="8">
    <source>
        <dbReference type="Proteomes" id="UP001500729"/>
    </source>
</evidence>
<keyword evidence="6" id="KW-0503">Monooxygenase</keyword>
<dbReference type="PANTHER" id="PTHR24289:SF1">
    <property type="entry name" value="STEROID 17-ALPHA-HYDROXYLASE_17,20 LYASE"/>
    <property type="match status" value="1"/>
</dbReference>
<protein>
    <submittedName>
        <fullName evidence="7">Cytochrome P450</fullName>
    </submittedName>
</protein>